<gene>
    <name evidence="1" type="ORF">GCM10010919_10090</name>
</gene>
<dbReference type="RefSeq" id="WP_189430897.1">
    <property type="nucleotide sequence ID" value="NZ_BNAO01000002.1"/>
</dbReference>
<name>A0ABQ3KXS6_9ALTE</name>
<dbReference type="InterPro" id="IPR036188">
    <property type="entry name" value="FAD/NAD-bd_sf"/>
</dbReference>
<accession>A0ABQ3KXS6</accession>
<dbReference type="PROSITE" id="PS51257">
    <property type="entry name" value="PROKAR_LIPOPROTEIN"/>
    <property type="match status" value="1"/>
</dbReference>
<keyword evidence="2" id="KW-1185">Reference proteome</keyword>
<dbReference type="EMBL" id="BNAO01000002">
    <property type="protein sequence ID" value="GHG63932.1"/>
    <property type="molecule type" value="Genomic_DNA"/>
</dbReference>
<evidence type="ECO:0000313" key="1">
    <source>
        <dbReference type="EMBL" id="GHG63932.1"/>
    </source>
</evidence>
<comment type="caution">
    <text evidence="1">The sequence shown here is derived from an EMBL/GenBank/DDBJ whole genome shotgun (WGS) entry which is preliminary data.</text>
</comment>
<dbReference type="Pfam" id="PF13450">
    <property type="entry name" value="NAD_binding_8"/>
    <property type="match status" value="1"/>
</dbReference>
<dbReference type="PANTHER" id="PTHR16128">
    <property type="entry name" value="FAD/NAD(P)-BINDING OXIDOREDUCTASE FAMILY PROTEIN"/>
    <property type="match status" value="1"/>
</dbReference>
<protein>
    <submittedName>
        <fullName evidence="1">FAD-dependent oxidoreductase</fullName>
    </submittedName>
</protein>
<dbReference type="Gene3D" id="3.90.660.10">
    <property type="match status" value="1"/>
</dbReference>
<dbReference type="SUPFAM" id="SSF51905">
    <property type="entry name" value="FAD/NAD(P)-binding domain"/>
    <property type="match status" value="1"/>
</dbReference>
<reference evidence="2" key="1">
    <citation type="journal article" date="2019" name="Int. J. Syst. Evol. Microbiol.">
        <title>The Global Catalogue of Microorganisms (GCM) 10K type strain sequencing project: providing services to taxonomists for standard genome sequencing and annotation.</title>
        <authorList>
            <consortium name="The Broad Institute Genomics Platform"/>
            <consortium name="The Broad Institute Genome Sequencing Center for Infectious Disease"/>
            <person name="Wu L."/>
            <person name="Ma J."/>
        </authorList>
    </citation>
    <scope>NUCLEOTIDE SEQUENCE [LARGE SCALE GENOMIC DNA]</scope>
    <source>
        <strain evidence="2">CGMCC 1.7003</strain>
    </source>
</reference>
<sequence length="329" mass="36365">MRIAVIGAGIAGISCASELQQVGYEVVLFDKARSVGGRMTSKRTVHGYMDFGAQYFTARNPLFQQQVNRWQQQGVVSRWLAPIYQYQQHNLSASPDEQQRFIGVPAMHSPLKWQAKRLQSYVSCRIVALQPAANLWHLVSEQGESYGPFAHVVIAIPPAQAASLLSPANKVPLPETLLQPCWAVTLVLARASGHPAGGIFIKDTDSNLSWVSRHNSKPGRAQAESWLLHFSPAFSALHLEQDTAFWRETAEQALAELLTQPIQVVDALAHRWLYAQINDKAASGGIEGAIGQGLWLAGDWTRGGRVENAWLSGYDIAIKIREDRSVQHE</sequence>
<proteinExistence type="predicted"/>
<organism evidence="1 2">
    <name type="scientific">Alishewanella longhuensis</name>
    <dbReference type="NCBI Taxonomy" id="1091037"/>
    <lineage>
        <taxon>Bacteria</taxon>
        <taxon>Pseudomonadati</taxon>
        <taxon>Pseudomonadota</taxon>
        <taxon>Gammaproteobacteria</taxon>
        <taxon>Alteromonadales</taxon>
        <taxon>Alteromonadaceae</taxon>
        <taxon>Alishewanella</taxon>
    </lineage>
</organism>
<dbReference type="PANTHER" id="PTHR16128:SF5">
    <property type="entry name" value="FAD_NAD(P)-BINDING OXIDOREDUCTASE FAMILY PROTEIN"/>
    <property type="match status" value="1"/>
</dbReference>
<evidence type="ECO:0000313" key="2">
    <source>
        <dbReference type="Proteomes" id="UP000659697"/>
    </source>
</evidence>
<dbReference type="PRINTS" id="PR00419">
    <property type="entry name" value="ADXRDTASE"/>
</dbReference>
<dbReference type="Proteomes" id="UP000659697">
    <property type="component" value="Unassembled WGS sequence"/>
</dbReference>
<dbReference type="Gene3D" id="3.50.50.60">
    <property type="entry name" value="FAD/NAD(P)-binding domain"/>
    <property type="match status" value="1"/>
</dbReference>